<name>D2S2W7_HALTV</name>
<dbReference type="EMBL" id="CP001863">
    <property type="protein sequence ID" value="ADB63714.1"/>
    <property type="molecule type" value="Genomic_DNA"/>
</dbReference>
<dbReference type="KEGG" id="htu:Htur_4984"/>
<proteinExistence type="predicted"/>
<organism evidence="1 2">
    <name type="scientific">Haloterrigena turkmenica (strain ATCC 51198 / DSM 5511 / JCM 9101 / NCIMB 13204 / VKM B-1734 / 4k)</name>
    <name type="common">Halococcus turkmenicus</name>
    <dbReference type="NCBI Taxonomy" id="543526"/>
    <lineage>
        <taxon>Archaea</taxon>
        <taxon>Methanobacteriati</taxon>
        <taxon>Methanobacteriota</taxon>
        <taxon>Stenosarchaea group</taxon>
        <taxon>Halobacteria</taxon>
        <taxon>Halobacteriales</taxon>
        <taxon>Natrialbaceae</taxon>
        <taxon>Haloterrigena</taxon>
    </lineage>
</organism>
<reference evidence="1 2" key="1">
    <citation type="journal article" date="2010" name="Stand. Genomic Sci.">
        <title>Complete genome sequence of Haloterrigena turkmenica type strain (4k).</title>
        <authorList>
            <person name="Saunders E."/>
            <person name="Tindall B.J."/>
            <person name="Fahnrich R."/>
            <person name="Lapidus A."/>
            <person name="Copeland A."/>
            <person name="Del Rio T.G."/>
            <person name="Lucas S."/>
            <person name="Chen F."/>
            <person name="Tice H."/>
            <person name="Cheng J.F."/>
            <person name="Han C."/>
            <person name="Detter J.C."/>
            <person name="Bruce D."/>
            <person name="Goodwin L."/>
            <person name="Chain P."/>
            <person name="Pitluck S."/>
            <person name="Pati A."/>
            <person name="Ivanova N."/>
            <person name="Mavromatis K."/>
            <person name="Chen A."/>
            <person name="Palaniappan K."/>
            <person name="Land M."/>
            <person name="Hauser L."/>
            <person name="Chang Y.J."/>
            <person name="Jeffries C.D."/>
            <person name="Brettin T."/>
            <person name="Rohde M."/>
            <person name="Goker M."/>
            <person name="Bristow J."/>
            <person name="Eisen J.A."/>
            <person name="Markowitz V."/>
            <person name="Hugenholtz P."/>
            <person name="Klenk H.P."/>
            <person name="Kyrpides N.C."/>
        </authorList>
    </citation>
    <scope>NUCLEOTIDE SEQUENCE [LARGE SCALE GENOMIC DNA]</scope>
    <source>
        <strain evidence="2">ATCC 51198 / DSM 5511 / JCM 9101 / NCIMB 13204 / VKM B-1734 / 4k</strain>
    </source>
</reference>
<gene>
    <name evidence="1" type="ordered locus">Htur_4984</name>
</gene>
<dbReference type="Proteomes" id="UP000001903">
    <property type="component" value="Plasmid pHTUR03"/>
</dbReference>
<accession>D2S2W7</accession>
<dbReference type="HOGENOM" id="CLU_2730268_0_0_2"/>
<evidence type="ECO:0000313" key="2">
    <source>
        <dbReference type="Proteomes" id="UP000001903"/>
    </source>
</evidence>
<sequence>MSEPFFAGVNAVTATSHHLHGPGCSRPMAVSLPGFRYSMNPLMLPSLGEVYSESVIFDRGSLYLDLYFRRC</sequence>
<evidence type="ECO:0000313" key="1">
    <source>
        <dbReference type="EMBL" id="ADB63714.1"/>
    </source>
</evidence>
<geneLocation type="plasmid" evidence="1 2">
    <name>pHTUR03</name>
</geneLocation>
<protein>
    <submittedName>
        <fullName evidence="1">Uncharacterized protein</fullName>
    </submittedName>
</protein>
<keyword evidence="1" id="KW-0614">Plasmid</keyword>
<keyword evidence="2" id="KW-1185">Reference proteome</keyword>
<dbReference type="AlphaFoldDB" id="D2S2W7"/>